<dbReference type="PANTHER" id="PTHR20930">
    <property type="entry name" value="OVARIAN CARCINOMA ANTIGEN CA125-RELATED"/>
    <property type="match status" value="1"/>
</dbReference>
<dbReference type="PANTHER" id="PTHR20930:SF2">
    <property type="entry name" value="NEXT TO BRCA1 GENE 1 PROTEIN"/>
    <property type="match status" value="1"/>
</dbReference>
<dbReference type="GO" id="GO:0016236">
    <property type="term" value="P:macroautophagy"/>
    <property type="evidence" value="ECO:0007669"/>
    <property type="project" value="TreeGrafter"/>
</dbReference>
<dbReference type="Gene3D" id="3.10.20.90">
    <property type="entry name" value="Phosphatidylinositol 3-kinase Catalytic Subunit, Chain A, domain 1"/>
    <property type="match status" value="1"/>
</dbReference>
<reference evidence="2" key="2">
    <citation type="submission" date="2025-09" db="UniProtKB">
        <authorList>
            <consortium name="Ensembl"/>
        </authorList>
    </citation>
    <scope>IDENTIFICATION</scope>
</reference>
<evidence type="ECO:0000256" key="1">
    <source>
        <dbReference type="SAM" id="MobiDB-lite"/>
    </source>
</evidence>
<sequence length="274" mass="31357">MEPQVELRVRCRGDTRSFLVSDPALTTWADVEAMVKVSFDLDNIQIKYIDEDSDEVKYLPLHPPSTVKQGNQLQMNVYEENSSLKEASYSSSLQPHEKTGTEKLAPLKEEKNLPLHYSVLAQGLEEDLKNEELATQVGGRPELCTTGRTNEKPPEWFTSYLETFREQVVKETVEKLEQKLYEKLAQQSQPPDFPDSTTTAEPPVSESQAGDGNQCDWLISCCNCQARIVGVQCFILHTLIFFQCVFKKEVGAMLQFCQEERSIYSRWLQILMYK</sequence>
<proteinExistence type="predicted"/>
<dbReference type="Ensembl" id="ENSACOT00000026030.1">
    <property type="protein sequence ID" value="ENSACOP00000025172.1"/>
    <property type="gene ID" value="ENSACOG00000016861.1"/>
</dbReference>
<name>A0A8B9J3H5_9PSIT</name>
<dbReference type="FunFam" id="3.10.20.90:FF:000072">
    <property type="entry name" value="Next to BRCA1 gene 1 protein"/>
    <property type="match status" value="1"/>
</dbReference>
<dbReference type="SUPFAM" id="SSF54277">
    <property type="entry name" value="CAD &amp; PB1 domains"/>
    <property type="match status" value="1"/>
</dbReference>
<dbReference type="GO" id="GO:0043130">
    <property type="term" value="F:ubiquitin binding"/>
    <property type="evidence" value="ECO:0007669"/>
    <property type="project" value="TreeGrafter"/>
</dbReference>
<organism evidence="2 3">
    <name type="scientific">Amazona collaria</name>
    <name type="common">yellow-billed parrot</name>
    <dbReference type="NCBI Taxonomy" id="241587"/>
    <lineage>
        <taxon>Eukaryota</taxon>
        <taxon>Metazoa</taxon>
        <taxon>Chordata</taxon>
        <taxon>Craniata</taxon>
        <taxon>Vertebrata</taxon>
        <taxon>Euteleostomi</taxon>
        <taxon>Archelosauria</taxon>
        <taxon>Archosauria</taxon>
        <taxon>Dinosauria</taxon>
        <taxon>Saurischia</taxon>
        <taxon>Theropoda</taxon>
        <taxon>Coelurosauria</taxon>
        <taxon>Aves</taxon>
        <taxon>Neognathae</taxon>
        <taxon>Neoaves</taxon>
        <taxon>Telluraves</taxon>
        <taxon>Australaves</taxon>
        <taxon>Psittaciformes</taxon>
        <taxon>Psittacidae</taxon>
        <taxon>Amazona</taxon>
    </lineage>
</organism>
<evidence type="ECO:0000313" key="2">
    <source>
        <dbReference type="Ensembl" id="ENSACOP00000025172.1"/>
    </source>
</evidence>
<feature type="region of interest" description="Disordered" evidence="1">
    <location>
        <begin position="185"/>
        <end position="210"/>
    </location>
</feature>
<dbReference type="Proteomes" id="UP000694522">
    <property type="component" value="Unplaced"/>
</dbReference>
<keyword evidence="3" id="KW-1185">Reference proteome</keyword>
<evidence type="ECO:0000313" key="3">
    <source>
        <dbReference type="Proteomes" id="UP000694522"/>
    </source>
</evidence>
<dbReference type="GO" id="GO:0000407">
    <property type="term" value="C:phagophore assembly site"/>
    <property type="evidence" value="ECO:0007669"/>
    <property type="project" value="TreeGrafter"/>
</dbReference>
<reference evidence="2" key="1">
    <citation type="submission" date="2025-08" db="UniProtKB">
        <authorList>
            <consortium name="Ensembl"/>
        </authorList>
    </citation>
    <scope>IDENTIFICATION</scope>
</reference>
<dbReference type="AlphaFoldDB" id="A0A8B9J3H5"/>
<accession>A0A8B9J3H5</accession>
<protein>
    <submittedName>
        <fullName evidence="2">NBR1 autophagy cargo receptor</fullName>
    </submittedName>
</protein>